<evidence type="ECO:0000256" key="10">
    <source>
        <dbReference type="ARBA" id="ARBA00022989"/>
    </source>
</evidence>
<accession>A0ABS7RKQ9</accession>
<dbReference type="Gene3D" id="1.10.287.130">
    <property type="match status" value="1"/>
</dbReference>
<comment type="caution">
    <text evidence="16">The sequence shown here is derived from an EMBL/GenBank/DDBJ whole genome shotgun (WGS) entry which is preliminary data.</text>
</comment>
<dbReference type="SMART" id="SM00387">
    <property type="entry name" value="HATPase_c"/>
    <property type="match status" value="1"/>
</dbReference>
<comment type="catalytic activity">
    <reaction evidence="1">
        <text>ATP + protein L-histidine = ADP + protein N-phospho-L-histidine.</text>
        <dbReference type="EC" id="2.7.13.3"/>
    </reaction>
</comment>
<gene>
    <name evidence="16" type="ORF">K1X13_12420</name>
</gene>
<keyword evidence="11" id="KW-0902">Two-component regulatory system</keyword>
<dbReference type="Pfam" id="PF00512">
    <property type="entry name" value="HisKA"/>
    <property type="match status" value="1"/>
</dbReference>
<dbReference type="SUPFAM" id="SSF55874">
    <property type="entry name" value="ATPase domain of HSP90 chaperone/DNA topoisomerase II/histidine kinase"/>
    <property type="match status" value="1"/>
</dbReference>
<keyword evidence="9" id="KW-0067">ATP-binding</keyword>
<dbReference type="InterPro" id="IPR005467">
    <property type="entry name" value="His_kinase_dom"/>
</dbReference>
<keyword evidence="5" id="KW-0808">Transferase</keyword>
<feature type="transmembrane region" description="Helical" evidence="13">
    <location>
        <begin position="181"/>
        <end position="203"/>
    </location>
</feature>
<evidence type="ECO:0000256" key="13">
    <source>
        <dbReference type="SAM" id="Phobius"/>
    </source>
</evidence>
<sequence length="518" mass="55354">MTRRDSVRGHVVLLLLCMVFLVAAIAVAGTLGATRLARDVGVLTEDLRSAAYSNLALRQRLSEAQADARGWALSDGSGYADAYRLALSAAEVEIDRLERLVADDPAMRPKVRAEVRAARGWMGFSQRVVTGEAGPYRPAYLTRGQRLFDAFLDRHQEVSEGLDGEVDALVAQARDRVRATVGFVVLTSVLGLLATALLGLRLVRRVSEPLHAMQASVERLSAGDLAARVTTTGPREVRRVAAALNALAVENQESRGREAQVVDRLRALDRAKDDFVSTVSHELRTPLTSIAGYVELFADGFEEGCSAQQQGMLTVVRRNVDRLRTLIEDLLTLSSVEAEAFRTSFDVLDLSHLATDVAHDVADMAARAGVRVHTSGPGYPVLVNGDAGQLSRALLNLVSNAVKFSVDGGEVLIRLTDTDGNAVVSVVDNGLGIPSPELATLGTRFFRASNALEAEIPGTGLGLRIVQTIADNHGGRLVVESVEGQGTTARLVVPRALDGVARVPAGGIKRPETAITPE</sequence>
<evidence type="ECO:0000313" key="17">
    <source>
        <dbReference type="Proteomes" id="UP000754710"/>
    </source>
</evidence>
<evidence type="ECO:0000256" key="2">
    <source>
        <dbReference type="ARBA" id="ARBA00004236"/>
    </source>
</evidence>
<feature type="domain" description="Histidine kinase" evidence="14">
    <location>
        <begin position="278"/>
        <end position="497"/>
    </location>
</feature>
<keyword evidence="4" id="KW-0597">Phosphoprotein</keyword>
<dbReference type="SUPFAM" id="SSF158472">
    <property type="entry name" value="HAMP domain-like"/>
    <property type="match status" value="1"/>
</dbReference>
<dbReference type="SUPFAM" id="SSF47384">
    <property type="entry name" value="Homodimeric domain of signal transducing histidine kinase"/>
    <property type="match status" value="1"/>
</dbReference>
<reference evidence="16 17" key="1">
    <citation type="submission" date="2021-08" db="EMBL/GenBank/DDBJ databases">
        <title>Nocardioides bacterium WL0053 sp. nov., isolated from the sediment.</title>
        <authorList>
            <person name="Wang L."/>
            <person name="Zhang D."/>
            <person name="Zhang A."/>
        </authorList>
    </citation>
    <scope>NUCLEOTIDE SEQUENCE [LARGE SCALE GENOMIC DNA]</scope>
    <source>
        <strain evidence="16 17">WL0053</strain>
    </source>
</reference>
<dbReference type="EC" id="2.7.13.3" evidence="3"/>
<evidence type="ECO:0000256" key="11">
    <source>
        <dbReference type="ARBA" id="ARBA00023012"/>
    </source>
</evidence>
<keyword evidence="10 13" id="KW-1133">Transmembrane helix</keyword>
<evidence type="ECO:0000256" key="8">
    <source>
        <dbReference type="ARBA" id="ARBA00022777"/>
    </source>
</evidence>
<dbReference type="Pfam" id="PF02518">
    <property type="entry name" value="HATPase_c"/>
    <property type="match status" value="1"/>
</dbReference>
<dbReference type="SMART" id="SM00304">
    <property type="entry name" value="HAMP"/>
    <property type="match status" value="1"/>
</dbReference>
<dbReference type="PRINTS" id="PR00344">
    <property type="entry name" value="BCTRLSENSOR"/>
</dbReference>
<keyword evidence="17" id="KW-1185">Reference proteome</keyword>
<keyword evidence="6 13" id="KW-0812">Transmembrane</keyword>
<dbReference type="SMART" id="SM00388">
    <property type="entry name" value="HisKA"/>
    <property type="match status" value="1"/>
</dbReference>
<dbReference type="Gene3D" id="6.10.340.10">
    <property type="match status" value="1"/>
</dbReference>
<dbReference type="PROSITE" id="PS50109">
    <property type="entry name" value="HIS_KIN"/>
    <property type="match status" value="1"/>
</dbReference>
<evidence type="ECO:0000256" key="9">
    <source>
        <dbReference type="ARBA" id="ARBA00022840"/>
    </source>
</evidence>
<dbReference type="Gene3D" id="3.30.565.10">
    <property type="entry name" value="Histidine kinase-like ATPase, C-terminal domain"/>
    <property type="match status" value="1"/>
</dbReference>
<dbReference type="RefSeq" id="WP_221025352.1">
    <property type="nucleotide sequence ID" value="NZ_JAIEZQ010000002.1"/>
</dbReference>
<dbReference type="InterPro" id="IPR036890">
    <property type="entry name" value="HATPase_C_sf"/>
</dbReference>
<keyword evidence="7" id="KW-0547">Nucleotide-binding</keyword>
<dbReference type="InterPro" id="IPR036097">
    <property type="entry name" value="HisK_dim/P_sf"/>
</dbReference>
<dbReference type="CDD" id="cd00075">
    <property type="entry name" value="HATPase"/>
    <property type="match status" value="1"/>
</dbReference>
<comment type="subcellular location">
    <subcellularLocation>
        <location evidence="2">Cell membrane</location>
    </subcellularLocation>
</comment>
<evidence type="ECO:0000259" key="15">
    <source>
        <dbReference type="PROSITE" id="PS50885"/>
    </source>
</evidence>
<evidence type="ECO:0000256" key="5">
    <source>
        <dbReference type="ARBA" id="ARBA00022679"/>
    </source>
</evidence>
<protein>
    <recommendedName>
        <fullName evidence="12">Sensor-like histidine kinase SenX3</fullName>
        <ecNumber evidence="3">2.7.13.3</ecNumber>
    </recommendedName>
</protein>
<dbReference type="Pfam" id="PF00672">
    <property type="entry name" value="HAMP"/>
    <property type="match status" value="1"/>
</dbReference>
<dbReference type="PANTHER" id="PTHR42878">
    <property type="entry name" value="TWO-COMPONENT HISTIDINE KINASE"/>
    <property type="match status" value="1"/>
</dbReference>
<keyword evidence="13" id="KW-0472">Membrane</keyword>
<evidence type="ECO:0000256" key="1">
    <source>
        <dbReference type="ARBA" id="ARBA00000085"/>
    </source>
</evidence>
<dbReference type="Proteomes" id="UP000754710">
    <property type="component" value="Unassembled WGS sequence"/>
</dbReference>
<organism evidence="16 17">
    <name type="scientific">Nocardioides jiangsuensis</name>
    <dbReference type="NCBI Taxonomy" id="2866161"/>
    <lineage>
        <taxon>Bacteria</taxon>
        <taxon>Bacillati</taxon>
        <taxon>Actinomycetota</taxon>
        <taxon>Actinomycetes</taxon>
        <taxon>Propionibacteriales</taxon>
        <taxon>Nocardioidaceae</taxon>
        <taxon>Nocardioides</taxon>
    </lineage>
</organism>
<dbReference type="PANTHER" id="PTHR42878:SF7">
    <property type="entry name" value="SENSOR HISTIDINE KINASE GLRK"/>
    <property type="match status" value="1"/>
</dbReference>
<dbReference type="InterPro" id="IPR003661">
    <property type="entry name" value="HisK_dim/P_dom"/>
</dbReference>
<dbReference type="EMBL" id="JAIEZQ010000002">
    <property type="protein sequence ID" value="MBY9075628.1"/>
    <property type="molecule type" value="Genomic_DNA"/>
</dbReference>
<dbReference type="InterPro" id="IPR003594">
    <property type="entry name" value="HATPase_dom"/>
</dbReference>
<evidence type="ECO:0000313" key="16">
    <source>
        <dbReference type="EMBL" id="MBY9075628.1"/>
    </source>
</evidence>
<evidence type="ECO:0000256" key="4">
    <source>
        <dbReference type="ARBA" id="ARBA00022553"/>
    </source>
</evidence>
<dbReference type="InterPro" id="IPR050351">
    <property type="entry name" value="BphY/WalK/GraS-like"/>
</dbReference>
<evidence type="ECO:0000256" key="7">
    <source>
        <dbReference type="ARBA" id="ARBA00022741"/>
    </source>
</evidence>
<proteinExistence type="predicted"/>
<dbReference type="PROSITE" id="PS50885">
    <property type="entry name" value="HAMP"/>
    <property type="match status" value="1"/>
</dbReference>
<dbReference type="InterPro" id="IPR003660">
    <property type="entry name" value="HAMP_dom"/>
</dbReference>
<dbReference type="InterPro" id="IPR004358">
    <property type="entry name" value="Sig_transdc_His_kin-like_C"/>
</dbReference>
<keyword evidence="8" id="KW-0418">Kinase</keyword>
<feature type="domain" description="HAMP" evidence="15">
    <location>
        <begin position="204"/>
        <end position="256"/>
    </location>
</feature>
<name>A0ABS7RKQ9_9ACTN</name>
<evidence type="ECO:0000256" key="6">
    <source>
        <dbReference type="ARBA" id="ARBA00022692"/>
    </source>
</evidence>
<dbReference type="CDD" id="cd00082">
    <property type="entry name" value="HisKA"/>
    <property type="match status" value="1"/>
</dbReference>
<evidence type="ECO:0000259" key="14">
    <source>
        <dbReference type="PROSITE" id="PS50109"/>
    </source>
</evidence>
<evidence type="ECO:0000256" key="3">
    <source>
        <dbReference type="ARBA" id="ARBA00012438"/>
    </source>
</evidence>
<evidence type="ECO:0000256" key="12">
    <source>
        <dbReference type="ARBA" id="ARBA00039401"/>
    </source>
</evidence>